<reference evidence="1 2" key="1">
    <citation type="submission" date="2017-02" db="EMBL/GenBank/DDBJ databases">
        <title>Genomes of Trichoderma spp. with biocontrol activity.</title>
        <authorList>
            <person name="Gardiner D."/>
            <person name="Kazan K."/>
            <person name="Vos C."/>
            <person name="Harvey P."/>
        </authorList>
    </citation>
    <scope>NUCLEOTIDE SEQUENCE [LARGE SCALE GENOMIC DNA]</scope>
    <source>
        <strain evidence="1 2">Tr1</strain>
    </source>
</reference>
<accession>A0A2K0UA62</accession>
<name>A0A2K0UA62_TRIHA</name>
<dbReference type="Proteomes" id="UP000236290">
    <property type="component" value="Unassembled WGS sequence"/>
</dbReference>
<protein>
    <submittedName>
        <fullName evidence="1">Uncharacterized protein</fullName>
    </submittedName>
</protein>
<dbReference type="OrthoDB" id="1862401at2759"/>
<sequence length="58" mass="6059">MNGQGIVLKMFAAAARGEELDAELVKAGNQDADTIVPLLKPGEIGLDHSDLRKPSSLG</sequence>
<organism evidence="1 2">
    <name type="scientific">Trichoderma harzianum</name>
    <name type="common">Hypocrea lixii</name>
    <dbReference type="NCBI Taxonomy" id="5544"/>
    <lineage>
        <taxon>Eukaryota</taxon>
        <taxon>Fungi</taxon>
        <taxon>Dikarya</taxon>
        <taxon>Ascomycota</taxon>
        <taxon>Pezizomycotina</taxon>
        <taxon>Sordariomycetes</taxon>
        <taxon>Hypocreomycetidae</taxon>
        <taxon>Hypocreales</taxon>
        <taxon>Hypocreaceae</taxon>
        <taxon>Trichoderma</taxon>
    </lineage>
</organism>
<dbReference type="AlphaFoldDB" id="A0A2K0UA62"/>
<evidence type="ECO:0000313" key="2">
    <source>
        <dbReference type="Proteomes" id="UP000236290"/>
    </source>
</evidence>
<comment type="caution">
    <text evidence="1">The sequence shown here is derived from an EMBL/GenBank/DDBJ whole genome shotgun (WGS) entry which is preliminary data.</text>
</comment>
<gene>
    <name evidence="1" type="ORF">THARTR1_05214</name>
</gene>
<proteinExistence type="predicted"/>
<dbReference type="EMBL" id="MTYI01000059">
    <property type="protein sequence ID" value="PNP54657.1"/>
    <property type="molecule type" value="Genomic_DNA"/>
</dbReference>
<evidence type="ECO:0000313" key="1">
    <source>
        <dbReference type="EMBL" id="PNP54657.1"/>
    </source>
</evidence>